<dbReference type="EMBL" id="JAXCGZ010005837">
    <property type="protein sequence ID" value="KAK7080645.1"/>
    <property type="molecule type" value="Genomic_DNA"/>
</dbReference>
<reference evidence="1 2" key="1">
    <citation type="submission" date="2023-11" db="EMBL/GenBank/DDBJ databases">
        <title>Halocaridina rubra genome assembly.</title>
        <authorList>
            <person name="Smith C."/>
        </authorList>
    </citation>
    <scope>NUCLEOTIDE SEQUENCE [LARGE SCALE GENOMIC DNA]</scope>
    <source>
        <strain evidence="1">EP-1</strain>
        <tissue evidence="1">Whole</tissue>
    </source>
</reference>
<evidence type="ECO:0000313" key="1">
    <source>
        <dbReference type="EMBL" id="KAK7080645.1"/>
    </source>
</evidence>
<proteinExistence type="predicted"/>
<dbReference type="SMART" id="SM00718">
    <property type="entry name" value="DM4_12"/>
    <property type="match status" value="1"/>
</dbReference>
<gene>
    <name evidence="1" type="ORF">SK128_002861</name>
</gene>
<keyword evidence="2" id="KW-1185">Reference proteome</keyword>
<accession>A0AAN8XLD7</accession>
<comment type="caution">
    <text evidence="1">The sequence shown here is derived from an EMBL/GenBank/DDBJ whole genome shotgun (WGS) entry which is preliminary data.</text>
</comment>
<name>A0AAN8XLD7_HALRR</name>
<sequence>MSVSPFILTRPTYSFINTLVNSVTSIPADNPDEEPVLRGFVSFVFPITILLDALIEEIEGGRSMGDEQIGVYQSIGQRLSLDYGIDGKECILRFICELQKRPISKWTVFGQLLTVLFTPISEGNRENLDMLKAYMAAQTLGSTDADCGSVYRKCDFSVFHYFEALQNVTSLFQSATKEEEDS</sequence>
<protein>
    <submittedName>
        <fullName evidence="1">Uncharacterized protein</fullName>
    </submittedName>
</protein>
<dbReference type="PANTHER" id="PTHR21398:SF6">
    <property type="entry name" value="AGAP007094-PA"/>
    <property type="match status" value="1"/>
</dbReference>
<dbReference type="PANTHER" id="PTHR21398">
    <property type="entry name" value="AGAP007094-PA"/>
    <property type="match status" value="1"/>
</dbReference>
<evidence type="ECO:0000313" key="2">
    <source>
        <dbReference type="Proteomes" id="UP001381693"/>
    </source>
</evidence>
<dbReference type="Proteomes" id="UP001381693">
    <property type="component" value="Unassembled WGS sequence"/>
</dbReference>
<dbReference type="AlphaFoldDB" id="A0AAN8XLD7"/>
<dbReference type="InterPro" id="IPR006631">
    <property type="entry name" value="DM4_12"/>
</dbReference>
<organism evidence="1 2">
    <name type="scientific">Halocaridina rubra</name>
    <name type="common">Hawaiian red shrimp</name>
    <dbReference type="NCBI Taxonomy" id="373956"/>
    <lineage>
        <taxon>Eukaryota</taxon>
        <taxon>Metazoa</taxon>
        <taxon>Ecdysozoa</taxon>
        <taxon>Arthropoda</taxon>
        <taxon>Crustacea</taxon>
        <taxon>Multicrustacea</taxon>
        <taxon>Malacostraca</taxon>
        <taxon>Eumalacostraca</taxon>
        <taxon>Eucarida</taxon>
        <taxon>Decapoda</taxon>
        <taxon>Pleocyemata</taxon>
        <taxon>Caridea</taxon>
        <taxon>Atyoidea</taxon>
        <taxon>Atyidae</taxon>
        <taxon>Halocaridina</taxon>
    </lineage>
</organism>
<dbReference type="Pfam" id="PF07841">
    <property type="entry name" value="DM4_12"/>
    <property type="match status" value="1"/>
</dbReference>